<protein>
    <recommendedName>
        <fullName evidence="1">5'-3' DNA helicase ZGRF1-like N-terminal domain-containing protein</fullName>
    </recommendedName>
</protein>
<proteinExistence type="predicted"/>
<dbReference type="PANTHER" id="PTHR33075">
    <property type="entry name" value="OS02G0499800 PROTEIN"/>
    <property type="match status" value="1"/>
</dbReference>
<accession>A0AAD8QG66</accession>
<dbReference type="EMBL" id="JAUUTY010000315">
    <property type="protein sequence ID" value="KAK1602055.1"/>
    <property type="molecule type" value="Genomic_DNA"/>
</dbReference>
<dbReference type="InterPro" id="IPR018838">
    <property type="entry name" value="ZGRF1-like_N"/>
</dbReference>
<evidence type="ECO:0000259" key="1">
    <source>
        <dbReference type="Pfam" id="PF10382"/>
    </source>
</evidence>
<feature type="domain" description="5'-3' DNA helicase ZGRF1-like N-terminal" evidence="1">
    <location>
        <begin position="17"/>
        <end position="86"/>
    </location>
</feature>
<evidence type="ECO:0000313" key="2">
    <source>
        <dbReference type="EMBL" id="KAK1602055.1"/>
    </source>
</evidence>
<dbReference type="Proteomes" id="UP001231189">
    <property type="component" value="Unassembled WGS sequence"/>
</dbReference>
<keyword evidence="3" id="KW-1185">Reference proteome</keyword>
<evidence type="ECO:0000313" key="3">
    <source>
        <dbReference type="Proteomes" id="UP001231189"/>
    </source>
</evidence>
<name>A0AAD8QG66_LOLMU</name>
<organism evidence="2 3">
    <name type="scientific">Lolium multiflorum</name>
    <name type="common">Italian ryegrass</name>
    <name type="synonym">Lolium perenne subsp. multiflorum</name>
    <dbReference type="NCBI Taxonomy" id="4521"/>
    <lineage>
        <taxon>Eukaryota</taxon>
        <taxon>Viridiplantae</taxon>
        <taxon>Streptophyta</taxon>
        <taxon>Embryophyta</taxon>
        <taxon>Tracheophyta</taxon>
        <taxon>Spermatophyta</taxon>
        <taxon>Magnoliopsida</taxon>
        <taxon>Liliopsida</taxon>
        <taxon>Poales</taxon>
        <taxon>Poaceae</taxon>
        <taxon>BOP clade</taxon>
        <taxon>Pooideae</taxon>
        <taxon>Poodae</taxon>
        <taxon>Poeae</taxon>
        <taxon>Poeae Chloroplast Group 2 (Poeae type)</taxon>
        <taxon>Loliodinae</taxon>
        <taxon>Loliinae</taxon>
        <taxon>Lolium</taxon>
    </lineage>
</organism>
<dbReference type="Pfam" id="PF10382">
    <property type="entry name" value="ZGRF1-like_N"/>
    <property type="match status" value="1"/>
</dbReference>
<gene>
    <name evidence="2" type="ORF">QYE76_007951</name>
</gene>
<reference evidence="2" key="1">
    <citation type="submission" date="2023-07" db="EMBL/GenBank/DDBJ databases">
        <title>A chromosome-level genome assembly of Lolium multiflorum.</title>
        <authorList>
            <person name="Chen Y."/>
            <person name="Copetti D."/>
            <person name="Kolliker R."/>
            <person name="Studer B."/>
        </authorList>
    </citation>
    <scope>NUCLEOTIDE SEQUENCE</scope>
    <source>
        <strain evidence="2">02402/16</strain>
        <tissue evidence="2">Leaf</tissue>
    </source>
</reference>
<dbReference type="AlphaFoldDB" id="A0AAD8QG66"/>
<comment type="caution">
    <text evidence="2">The sequence shown here is derived from an EMBL/GenBank/DDBJ whole genome shotgun (WGS) entry which is preliminary data.</text>
</comment>
<sequence>MDLLASRDQVQVQEPQRWSVIYVTQLQKKNKVSRNGSILLHPDNRRIVLLDDLGITIDAKVLRINESISVGTSFEFPCHLVKVAPEQNAGGTKNEEFDMGYWIWKVCYTTAKDLDRGRLKKYDGTLRFWSSNGWLVLLNAREEPIAVQVLSKGHCVRSDSEVSFPHHSVTVGSLLAGTPPVEEHPASPLQPEIETQSGQFTELLHDEISKQHDKVMPPVMDHAQKIDHTQLQRSLDFSKGQEFRSQVRSQFRSTVHPIGKANHFLLVVSFGRAKFKLSEETVGLALESCLGGISVDFSVIQLSDRTFRFSVASRHVGFMVYSLRKFSTEQFKCYFHLWGFGGPNSRKEFAVWQQECNEEWTLVSPNKKRTVSALNALRKRPDRPILQRKNSSGSVKKSLSFAETLVYEACSGYSMKDVSLKNNQDAEISEHIDAETAPKSSYQCANGQVDNEVDPFDKLVDDMAYRYPEIGWNNIPEQQQPANVEDDDFFQPEEQPMHNNNDEQEVAQLHDEEDNIQNNVEEILIDDSIVGGSQGSPISANSDVSVSGVMNHNIVINSVNPKCFVFGHVRMHVHGTSNSSAISANGFSMVQQGVEVGVEEPPVAEGALVNALSKGATVLAGLQPPEDVTSLGVEGLVVAVDVCSPPVT</sequence>